<gene>
    <name evidence="3" type="ORF">Rai3103_11870</name>
</gene>
<dbReference type="Proteomes" id="UP000386847">
    <property type="component" value="Chromosome"/>
</dbReference>
<dbReference type="NCBIfam" id="TIGR03083">
    <property type="entry name" value="maleylpyruvate isomerase family mycothiol-dependent enzyme"/>
    <property type="match status" value="1"/>
</dbReference>
<dbReference type="GO" id="GO:0016853">
    <property type="term" value="F:isomerase activity"/>
    <property type="evidence" value="ECO:0007669"/>
    <property type="project" value="UniProtKB-KW"/>
</dbReference>
<organism evidence="3 4">
    <name type="scientific">Raineyella fluvialis</name>
    <dbReference type="NCBI Taxonomy" id="2662261"/>
    <lineage>
        <taxon>Bacteria</taxon>
        <taxon>Bacillati</taxon>
        <taxon>Actinomycetota</taxon>
        <taxon>Actinomycetes</taxon>
        <taxon>Propionibacteriales</taxon>
        <taxon>Propionibacteriaceae</taxon>
        <taxon>Raineyella</taxon>
    </lineage>
</organism>
<keyword evidence="4" id="KW-1185">Reference proteome</keyword>
<evidence type="ECO:0000313" key="4">
    <source>
        <dbReference type="Proteomes" id="UP000386847"/>
    </source>
</evidence>
<dbReference type="Pfam" id="PF11716">
    <property type="entry name" value="MDMPI_N"/>
    <property type="match status" value="1"/>
</dbReference>
<reference evidence="3 4" key="1">
    <citation type="submission" date="2019-10" db="EMBL/GenBank/DDBJ databases">
        <title>Genomic analysis of Raineyella sp. CBA3103.</title>
        <authorList>
            <person name="Roh S.W."/>
        </authorList>
    </citation>
    <scope>NUCLEOTIDE SEQUENCE [LARGE SCALE GENOMIC DNA]</scope>
    <source>
        <strain evidence="3 4">CBA3103</strain>
    </source>
</reference>
<dbReference type="GO" id="GO:0046872">
    <property type="term" value="F:metal ion binding"/>
    <property type="evidence" value="ECO:0007669"/>
    <property type="project" value="InterPro"/>
</dbReference>
<dbReference type="EMBL" id="CP045725">
    <property type="protein sequence ID" value="QGF24248.1"/>
    <property type="molecule type" value="Genomic_DNA"/>
</dbReference>
<keyword evidence="3" id="KW-0413">Isomerase</keyword>
<dbReference type="KEGG" id="rain:Rai3103_11870"/>
<proteinExistence type="predicted"/>
<dbReference type="InterPro" id="IPR017517">
    <property type="entry name" value="Maleyloyr_isom"/>
</dbReference>
<dbReference type="SUPFAM" id="SSF55718">
    <property type="entry name" value="SCP-like"/>
    <property type="match status" value="1"/>
</dbReference>
<dbReference type="InterPro" id="IPR036527">
    <property type="entry name" value="SCP2_sterol-bd_dom_sf"/>
</dbReference>
<feature type="compositionally biased region" description="Low complexity" evidence="1">
    <location>
        <begin position="1"/>
        <end position="15"/>
    </location>
</feature>
<keyword evidence="3" id="KW-0670">Pyruvate</keyword>
<dbReference type="AlphaFoldDB" id="A0A5Q2FBW7"/>
<sequence length="304" mass="31689">MSPTSSSPARCSSRGGRADVRRTWPGTCWGSPWPTPGGTRHPVGWADRVGDVLSPTGRGRYGGAVSTDTPGPVAALPEVRHALRTATHDLLGDTIQVSDDDWGGPSGLPGWTRAELAAHIARHADAVRGVIEGALRGEDVPLYPTPEARESAIRAGAGRDGLAIQEDLDASSSALEDTFDRIHDWTMPVLFRGTRVPVAALALGRLAEVAIHHIDLAIGAGFGDLDPDVAVLVLGWAVERIGSKPDAPALRLVAPDGREWTTPAVDDAGPTQVSADPAQLLGWLAGRLPADAVSGADGVVVPSW</sequence>
<evidence type="ECO:0000259" key="2">
    <source>
        <dbReference type="Pfam" id="PF11716"/>
    </source>
</evidence>
<accession>A0A5Q2FBW7</accession>
<dbReference type="InterPro" id="IPR024344">
    <property type="entry name" value="MDMPI_metal-binding"/>
</dbReference>
<dbReference type="Gene3D" id="1.20.120.450">
    <property type="entry name" value="dinb family like domain"/>
    <property type="match status" value="1"/>
</dbReference>
<dbReference type="SUPFAM" id="SSF109854">
    <property type="entry name" value="DinB/YfiT-like putative metalloenzymes"/>
    <property type="match status" value="1"/>
</dbReference>
<protein>
    <submittedName>
        <fullName evidence="3">Maleylpyruvate isomerase family mycothiol-dependent enzyme</fullName>
    </submittedName>
</protein>
<evidence type="ECO:0000313" key="3">
    <source>
        <dbReference type="EMBL" id="QGF24248.1"/>
    </source>
</evidence>
<dbReference type="InterPro" id="IPR034660">
    <property type="entry name" value="DinB/YfiT-like"/>
</dbReference>
<evidence type="ECO:0000256" key="1">
    <source>
        <dbReference type="SAM" id="MobiDB-lite"/>
    </source>
</evidence>
<name>A0A5Q2FBW7_9ACTN</name>
<feature type="domain" description="Mycothiol-dependent maleylpyruvate isomerase metal-binding" evidence="2">
    <location>
        <begin position="84"/>
        <end position="217"/>
    </location>
</feature>
<feature type="region of interest" description="Disordered" evidence="1">
    <location>
        <begin position="1"/>
        <end position="43"/>
    </location>
</feature>